<dbReference type="GO" id="GO:0008237">
    <property type="term" value="F:metallopeptidase activity"/>
    <property type="evidence" value="ECO:0007669"/>
    <property type="project" value="UniProtKB-KW"/>
</dbReference>
<dbReference type="OrthoDB" id="5168289at2"/>
<dbReference type="KEGG" id="kphy:AOZ06_45920"/>
<dbReference type="Pfam" id="PF04228">
    <property type="entry name" value="Zn_peptidase"/>
    <property type="match status" value="1"/>
</dbReference>
<feature type="region of interest" description="Disordered" evidence="5">
    <location>
        <begin position="311"/>
        <end position="333"/>
    </location>
</feature>
<organism evidence="7 8">
    <name type="scientific">Kibdelosporangium phytohabitans</name>
    <dbReference type="NCBI Taxonomy" id="860235"/>
    <lineage>
        <taxon>Bacteria</taxon>
        <taxon>Bacillati</taxon>
        <taxon>Actinomycetota</taxon>
        <taxon>Actinomycetes</taxon>
        <taxon>Pseudonocardiales</taxon>
        <taxon>Pseudonocardiaceae</taxon>
        <taxon>Kibdelosporangium</taxon>
    </lineage>
</organism>
<keyword evidence="2" id="KW-0812">Transmembrane</keyword>
<sequence length="465" mass="50000">MIRSFGAVSAVLVSAVVLSACTVTVQGTPLGAGRVINPDKQEDVDTSFINNTDGGEIDKLAGTVIKDVEKFWEDGFPATFDDKPWQPLRGGYYSVDTSDKAAPPPPCTDQASDVEGNAFYCPSADIIAWDRASLLPVLKEKFGEAAVMLVLAHEMGHAVQRRAGITQQSQRNDPQRYPTILLESQADCYAGSFVRWVSDGKAANLSLDRDSLDPALEAMVLFKDPVGTEQTAQGAHGDAFDRVSAFQDGFEKGAKLCSEITVDNRVFTQRGFISRQDEATGGNLPFDQAIQQLEPDLNAFMKGTADKLGKQWPTPKLDRVTSSPRCSKGDQGPVAYCPNDKTIDMQTKGKLTDLHAKIGDWATGTIVSSRYAVSLLAVLGKPLTGPEAQRTVLCVSGAYSKFLLTREGNGVFTLSPGDLDEAVQVLLGYDYPARDVDGEAPATGFERVAAFRTGAVDGINACDLR</sequence>
<dbReference type="PANTHER" id="PTHR30168">
    <property type="entry name" value="PUTATIVE MEMBRANE PROTEIN YPFJ"/>
    <property type="match status" value="1"/>
</dbReference>
<evidence type="ECO:0000256" key="2">
    <source>
        <dbReference type="ARBA" id="ARBA00022692"/>
    </source>
</evidence>
<evidence type="ECO:0000256" key="5">
    <source>
        <dbReference type="SAM" id="MobiDB-lite"/>
    </source>
</evidence>
<keyword evidence="4" id="KW-0472">Membrane</keyword>
<protein>
    <submittedName>
        <fullName evidence="7">Metalloprotease-like protein</fullName>
    </submittedName>
</protein>
<dbReference type="PANTHER" id="PTHR30168:SF0">
    <property type="entry name" value="INNER MEMBRANE PROTEIN"/>
    <property type="match status" value="1"/>
</dbReference>
<feature type="signal peptide" evidence="6">
    <location>
        <begin position="1"/>
        <end position="19"/>
    </location>
</feature>
<dbReference type="Proteomes" id="UP000063699">
    <property type="component" value="Chromosome"/>
</dbReference>
<comment type="subcellular location">
    <subcellularLocation>
        <location evidence="1">Membrane</location>
        <topology evidence="1">Single-pass membrane protein</topology>
    </subcellularLocation>
</comment>
<evidence type="ECO:0000256" key="1">
    <source>
        <dbReference type="ARBA" id="ARBA00004167"/>
    </source>
</evidence>
<dbReference type="PROSITE" id="PS51257">
    <property type="entry name" value="PROKAR_LIPOPROTEIN"/>
    <property type="match status" value="1"/>
</dbReference>
<gene>
    <name evidence="7" type="ORF">AOZ06_45920</name>
</gene>
<proteinExistence type="predicted"/>
<dbReference type="STRING" id="860235.AOZ06_45920"/>
<keyword evidence="3" id="KW-1133">Transmembrane helix</keyword>
<accession>A0A0N9ID45</accession>
<dbReference type="GO" id="GO:0006508">
    <property type="term" value="P:proteolysis"/>
    <property type="evidence" value="ECO:0007669"/>
    <property type="project" value="UniProtKB-KW"/>
</dbReference>
<reference evidence="7 8" key="1">
    <citation type="submission" date="2015-07" db="EMBL/GenBank/DDBJ databases">
        <title>Genome sequencing of Kibdelosporangium phytohabitans.</title>
        <authorList>
            <person name="Qin S."/>
            <person name="Xing K."/>
        </authorList>
    </citation>
    <scope>NUCLEOTIDE SEQUENCE [LARGE SCALE GENOMIC DNA]</scope>
    <source>
        <strain evidence="7 8">KLBMP1111</strain>
    </source>
</reference>
<keyword evidence="8" id="KW-1185">Reference proteome</keyword>
<name>A0A0N9ID45_9PSEU</name>
<evidence type="ECO:0000256" key="3">
    <source>
        <dbReference type="ARBA" id="ARBA00022989"/>
    </source>
</evidence>
<keyword evidence="6" id="KW-0732">Signal</keyword>
<evidence type="ECO:0000313" key="8">
    <source>
        <dbReference type="Proteomes" id="UP000063699"/>
    </source>
</evidence>
<dbReference type="EMBL" id="CP012752">
    <property type="protein sequence ID" value="ALG13230.1"/>
    <property type="molecule type" value="Genomic_DNA"/>
</dbReference>
<feature type="chain" id="PRO_5039537974" evidence="6">
    <location>
        <begin position="20"/>
        <end position="465"/>
    </location>
</feature>
<dbReference type="InterPro" id="IPR007343">
    <property type="entry name" value="Uncharacterised_pept_Zn_put"/>
</dbReference>
<dbReference type="RefSeq" id="WP_054295119.1">
    <property type="nucleotide sequence ID" value="NZ_CP012752.1"/>
</dbReference>
<keyword evidence="7" id="KW-0482">Metalloprotease</keyword>
<evidence type="ECO:0000256" key="4">
    <source>
        <dbReference type="ARBA" id="ARBA00023136"/>
    </source>
</evidence>
<evidence type="ECO:0000256" key="6">
    <source>
        <dbReference type="SAM" id="SignalP"/>
    </source>
</evidence>
<evidence type="ECO:0000313" key="7">
    <source>
        <dbReference type="EMBL" id="ALG13230.1"/>
    </source>
</evidence>
<dbReference type="SUPFAM" id="SSF55486">
    <property type="entry name" value="Metalloproteases ('zincins'), catalytic domain"/>
    <property type="match status" value="1"/>
</dbReference>
<dbReference type="GO" id="GO:0016020">
    <property type="term" value="C:membrane"/>
    <property type="evidence" value="ECO:0007669"/>
    <property type="project" value="UniProtKB-SubCell"/>
</dbReference>
<dbReference type="AlphaFoldDB" id="A0A0N9ID45"/>
<keyword evidence="7" id="KW-0378">Hydrolase</keyword>
<keyword evidence="7" id="KW-0645">Protease</keyword>